<dbReference type="InterPro" id="IPR015683">
    <property type="entry name" value="Ionotropic_Glu_rcpt"/>
</dbReference>
<evidence type="ECO:0000256" key="4">
    <source>
        <dbReference type="ARBA" id="ARBA00022989"/>
    </source>
</evidence>
<dbReference type="EMBL" id="WPHG01000001">
    <property type="protein sequence ID" value="MVA96682.1"/>
    <property type="molecule type" value="Genomic_DNA"/>
</dbReference>
<feature type="domain" description="Solute-binding protein family 3/N-terminal" evidence="11">
    <location>
        <begin position="22"/>
        <end position="351"/>
    </location>
</feature>
<dbReference type="Pfam" id="PF00497">
    <property type="entry name" value="SBP_bac_3"/>
    <property type="match status" value="1"/>
</dbReference>
<dbReference type="GO" id="GO:0015276">
    <property type="term" value="F:ligand-gated monoatomic ion channel activity"/>
    <property type="evidence" value="ECO:0007669"/>
    <property type="project" value="InterPro"/>
</dbReference>
<proteinExistence type="predicted"/>
<dbReference type="GO" id="GO:0016020">
    <property type="term" value="C:membrane"/>
    <property type="evidence" value="ECO:0007669"/>
    <property type="project" value="UniProtKB-SubCell"/>
</dbReference>
<evidence type="ECO:0000256" key="2">
    <source>
        <dbReference type="ARBA" id="ARBA00022448"/>
    </source>
</evidence>
<evidence type="ECO:0000313" key="13">
    <source>
        <dbReference type="EMBL" id="MVA96682.1"/>
    </source>
</evidence>
<evidence type="ECO:0000256" key="6">
    <source>
        <dbReference type="ARBA" id="ARBA00023136"/>
    </source>
</evidence>
<feature type="transmembrane region" description="Helical" evidence="10">
    <location>
        <begin position="194"/>
        <end position="214"/>
    </location>
</feature>
<dbReference type="InterPro" id="IPR001320">
    <property type="entry name" value="Iontro_rcpt_C"/>
</dbReference>
<keyword evidence="9" id="KW-0407">Ion channel</keyword>
<dbReference type="SMART" id="SM00062">
    <property type="entry name" value="PBPb"/>
    <property type="match status" value="1"/>
</dbReference>
<comment type="subcellular location">
    <subcellularLocation>
        <location evidence="1">Membrane</location>
        <topology evidence="1">Multi-pass membrane protein</topology>
    </subcellularLocation>
</comment>
<evidence type="ECO:0000256" key="7">
    <source>
        <dbReference type="ARBA" id="ARBA00023170"/>
    </source>
</evidence>
<evidence type="ECO:0000256" key="10">
    <source>
        <dbReference type="SAM" id="Phobius"/>
    </source>
</evidence>
<dbReference type="Proteomes" id="UP000463224">
    <property type="component" value="Unassembled WGS sequence"/>
</dbReference>
<keyword evidence="14" id="KW-1185">Reference proteome</keyword>
<keyword evidence="4 10" id="KW-1133">Transmembrane helix</keyword>
<evidence type="ECO:0000256" key="1">
    <source>
        <dbReference type="ARBA" id="ARBA00004141"/>
    </source>
</evidence>
<dbReference type="PANTHER" id="PTHR18966">
    <property type="entry name" value="IONOTROPIC GLUTAMATE RECEPTOR"/>
    <property type="match status" value="1"/>
</dbReference>
<feature type="domain" description="Ionotropic glutamate receptor C-terminal" evidence="12">
    <location>
        <begin position="22"/>
        <end position="350"/>
    </location>
</feature>
<keyword evidence="2" id="KW-0813">Transport</keyword>
<gene>
    <name evidence="13" type="ORF">GN330_05400</name>
</gene>
<sequence length="352" mass="38419">MLLLLGAVTTASVQEGTAPADRLSVGVYASPPFVIAAENGYEGMAIDLWEEIAEQLELDFSYKPFPSIRTLVDAIADGSVDVAVTNLTITRKRAERIDFTHPWFDAGLRIMVAENRSAGFGDVVAGLRDSGHLRAYGWLALVIVAATILLTFFDRRFDANFPRRWRDGLAESFHSVMSVATSGKMPSRKNLFGWIGRMWQALWLVCGIAVLAYVTSSVTSVMTTLSLTSQINSLEDLPGKRVGVFTGSVAEEFVRETAIAHSSFDDLDAAAEALRDDRVAAIVGDAPVLEYFTHSHPKEAFDVVGPIFEPDKYGFGLAHGSALTRPVTIQLLGMHENGRVEALREQYFGAAQ</sequence>
<dbReference type="RefSeq" id="WP_156711595.1">
    <property type="nucleotide sequence ID" value="NZ_WPHG01000001.1"/>
</dbReference>
<reference evidence="13 14" key="1">
    <citation type="submission" date="2019-12" db="EMBL/GenBank/DDBJ databases">
        <title>Nitratireductor arenosus sp. nov., Isolated from sea sand, Jeju island, South Korea.</title>
        <authorList>
            <person name="Kim W."/>
        </authorList>
    </citation>
    <scope>NUCLEOTIDE SEQUENCE [LARGE SCALE GENOMIC DNA]</scope>
    <source>
        <strain evidence="13 14">CAU 1489</strain>
    </source>
</reference>
<evidence type="ECO:0000256" key="8">
    <source>
        <dbReference type="ARBA" id="ARBA00023180"/>
    </source>
</evidence>
<feature type="transmembrane region" description="Helical" evidence="10">
    <location>
        <begin position="135"/>
        <end position="153"/>
    </location>
</feature>
<organism evidence="13 14">
    <name type="scientific">Nitratireductor arenosus</name>
    <dbReference type="NCBI Taxonomy" id="2682096"/>
    <lineage>
        <taxon>Bacteria</taxon>
        <taxon>Pseudomonadati</taxon>
        <taxon>Pseudomonadota</taxon>
        <taxon>Alphaproteobacteria</taxon>
        <taxon>Hyphomicrobiales</taxon>
        <taxon>Phyllobacteriaceae</taxon>
        <taxon>Nitratireductor</taxon>
    </lineage>
</organism>
<evidence type="ECO:0000259" key="11">
    <source>
        <dbReference type="SMART" id="SM00062"/>
    </source>
</evidence>
<evidence type="ECO:0000313" key="14">
    <source>
        <dbReference type="Proteomes" id="UP000463224"/>
    </source>
</evidence>
<comment type="caution">
    <text evidence="13">The sequence shown here is derived from an EMBL/GenBank/DDBJ whole genome shotgun (WGS) entry which is preliminary data.</text>
</comment>
<protein>
    <submittedName>
        <fullName evidence="13">Transporter substrate-binding domain-containing protein</fullName>
    </submittedName>
</protein>
<accession>A0A844QBT1</accession>
<keyword evidence="8" id="KW-0325">Glycoprotein</keyword>
<dbReference type="AlphaFoldDB" id="A0A844QBT1"/>
<evidence type="ECO:0000259" key="12">
    <source>
        <dbReference type="SMART" id="SM00079"/>
    </source>
</evidence>
<evidence type="ECO:0000256" key="3">
    <source>
        <dbReference type="ARBA" id="ARBA00022692"/>
    </source>
</evidence>
<keyword evidence="6 10" id="KW-0472">Membrane</keyword>
<dbReference type="SUPFAM" id="SSF53850">
    <property type="entry name" value="Periplasmic binding protein-like II"/>
    <property type="match status" value="1"/>
</dbReference>
<dbReference type="InterPro" id="IPR001638">
    <property type="entry name" value="Solute-binding_3/MltF_N"/>
</dbReference>
<name>A0A844QBT1_9HYPH</name>
<dbReference type="Gene3D" id="3.40.190.10">
    <property type="entry name" value="Periplasmic binding protein-like II"/>
    <property type="match status" value="3"/>
</dbReference>
<dbReference type="SMART" id="SM00079">
    <property type="entry name" value="PBPe"/>
    <property type="match status" value="1"/>
</dbReference>
<evidence type="ECO:0000256" key="5">
    <source>
        <dbReference type="ARBA" id="ARBA00023065"/>
    </source>
</evidence>
<evidence type="ECO:0000256" key="9">
    <source>
        <dbReference type="ARBA" id="ARBA00023303"/>
    </source>
</evidence>
<keyword evidence="3 10" id="KW-0812">Transmembrane</keyword>
<keyword evidence="7" id="KW-0675">Receptor</keyword>
<keyword evidence="5" id="KW-0406">Ion transport</keyword>